<protein>
    <submittedName>
        <fullName evidence="1">Uncharacterized protein</fullName>
    </submittedName>
</protein>
<organism evidence="1 2">
    <name type="scientific">Cichorium intybus</name>
    <name type="common">Chicory</name>
    <dbReference type="NCBI Taxonomy" id="13427"/>
    <lineage>
        <taxon>Eukaryota</taxon>
        <taxon>Viridiplantae</taxon>
        <taxon>Streptophyta</taxon>
        <taxon>Embryophyta</taxon>
        <taxon>Tracheophyta</taxon>
        <taxon>Spermatophyta</taxon>
        <taxon>Magnoliopsida</taxon>
        <taxon>eudicotyledons</taxon>
        <taxon>Gunneridae</taxon>
        <taxon>Pentapetalae</taxon>
        <taxon>asterids</taxon>
        <taxon>campanulids</taxon>
        <taxon>Asterales</taxon>
        <taxon>Asteraceae</taxon>
        <taxon>Cichorioideae</taxon>
        <taxon>Cichorieae</taxon>
        <taxon>Cichoriinae</taxon>
        <taxon>Cichorium</taxon>
    </lineage>
</organism>
<dbReference type="EMBL" id="CM042014">
    <property type="protein sequence ID" value="KAI3723168.1"/>
    <property type="molecule type" value="Genomic_DNA"/>
</dbReference>
<reference evidence="1 2" key="2">
    <citation type="journal article" date="2022" name="Mol. Ecol. Resour.">
        <title>The genomes of chicory, endive, great burdock and yacon provide insights into Asteraceae paleo-polyploidization history and plant inulin production.</title>
        <authorList>
            <person name="Fan W."/>
            <person name="Wang S."/>
            <person name="Wang H."/>
            <person name="Wang A."/>
            <person name="Jiang F."/>
            <person name="Liu H."/>
            <person name="Zhao H."/>
            <person name="Xu D."/>
            <person name="Zhang Y."/>
        </authorList>
    </citation>
    <scope>NUCLEOTIDE SEQUENCE [LARGE SCALE GENOMIC DNA]</scope>
    <source>
        <strain evidence="2">cv. Punajuju</strain>
        <tissue evidence="1">Leaves</tissue>
    </source>
</reference>
<sequence length="314" mass="35099">MGLTYLSDSSDKPYKVQGNWPENLLMDSYDVLKVSDFGLSQQLEDGTLRTVCGTPNYVAPEVLTVKGYNGAPCDIWSCRVILFVLMAGYSPFDEENLIELYRRMDSLLVLHLSFNHFRGPGFEPLEACKCKALQQLYLAGNQITLLTSLPALSEFGVPVSCTKQVKHLRLEENPILEMPHVEAASISLMGPTNLILHFSNSKFCLKHKDTHADDDEADTIDSIRYQNEVEVELPVSKAIQQFRAGKKGNEDLCDKLDTSTLNAHLKELMPGLTAKVFRTYNASITLDDMLNRDTKGGGNIAENVFVYNQPNKEV</sequence>
<gene>
    <name evidence="1" type="ORF">L2E82_34573</name>
</gene>
<comment type="caution">
    <text evidence="1">The sequence shown here is derived from an EMBL/GenBank/DDBJ whole genome shotgun (WGS) entry which is preliminary data.</text>
</comment>
<reference evidence="2" key="1">
    <citation type="journal article" date="2022" name="Mol. Ecol. Resour.">
        <title>The genomes of chicory, endive, great burdock and yacon provide insights into Asteraceae palaeo-polyploidization history and plant inulin production.</title>
        <authorList>
            <person name="Fan W."/>
            <person name="Wang S."/>
            <person name="Wang H."/>
            <person name="Wang A."/>
            <person name="Jiang F."/>
            <person name="Liu H."/>
            <person name="Zhao H."/>
            <person name="Xu D."/>
            <person name="Zhang Y."/>
        </authorList>
    </citation>
    <scope>NUCLEOTIDE SEQUENCE [LARGE SCALE GENOMIC DNA]</scope>
    <source>
        <strain evidence="2">cv. Punajuju</strain>
    </source>
</reference>
<keyword evidence="2" id="KW-1185">Reference proteome</keyword>
<proteinExistence type="predicted"/>
<dbReference type="Proteomes" id="UP001055811">
    <property type="component" value="Linkage Group LG06"/>
</dbReference>
<name>A0ACB9BMD1_CICIN</name>
<evidence type="ECO:0000313" key="2">
    <source>
        <dbReference type="Proteomes" id="UP001055811"/>
    </source>
</evidence>
<evidence type="ECO:0000313" key="1">
    <source>
        <dbReference type="EMBL" id="KAI3723168.1"/>
    </source>
</evidence>
<accession>A0ACB9BMD1</accession>